<accession>A0AAE1E3A8</accession>
<protein>
    <submittedName>
        <fullName evidence="1">Uncharacterized protein</fullName>
    </submittedName>
</protein>
<dbReference type="AlphaFoldDB" id="A0AAE1E3A8"/>
<name>A0AAE1E3A8_9GAST</name>
<dbReference type="Proteomes" id="UP001283361">
    <property type="component" value="Unassembled WGS sequence"/>
</dbReference>
<evidence type="ECO:0000313" key="2">
    <source>
        <dbReference type="Proteomes" id="UP001283361"/>
    </source>
</evidence>
<reference evidence="1" key="1">
    <citation type="journal article" date="2023" name="G3 (Bethesda)">
        <title>A reference genome for the long-term kleptoplast-retaining sea slug Elysia crispata morphotype clarki.</title>
        <authorList>
            <person name="Eastman K.E."/>
            <person name="Pendleton A.L."/>
            <person name="Shaikh M.A."/>
            <person name="Suttiyut T."/>
            <person name="Ogas R."/>
            <person name="Tomko P."/>
            <person name="Gavelis G."/>
            <person name="Widhalm J.R."/>
            <person name="Wisecaver J.H."/>
        </authorList>
    </citation>
    <scope>NUCLEOTIDE SEQUENCE</scope>
    <source>
        <strain evidence="1">ECLA1</strain>
    </source>
</reference>
<gene>
    <name evidence="1" type="ORF">RRG08_039789</name>
</gene>
<comment type="caution">
    <text evidence="1">The sequence shown here is derived from an EMBL/GenBank/DDBJ whole genome shotgun (WGS) entry which is preliminary data.</text>
</comment>
<proteinExistence type="predicted"/>
<dbReference type="EMBL" id="JAWDGP010001320">
    <property type="protein sequence ID" value="KAK3792854.1"/>
    <property type="molecule type" value="Genomic_DNA"/>
</dbReference>
<sequence length="95" mass="10591">MTGSEEACFSCGRWLAKLVLVSSDSIKIVKTVGRVLVLQPPAWNERGDNGSLNLEMYPYRRLQSLTKESVVFDLRDVATALVSRAFLTSFYTETG</sequence>
<keyword evidence="2" id="KW-1185">Reference proteome</keyword>
<organism evidence="1 2">
    <name type="scientific">Elysia crispata</name>
    <name type="common">lettuce slug</name>
    <dbReference type="NCBI Taxonomy" id="231223"/>
    <lineage>
        <taxon>Eukaryota</taxon>
        <taxon>Metazoa</taxon>
        <taxon>Spiralia</taxon>
        <taxon>Lophotrochozoa</taxon>
        <taxon>Mollusca</taxon>
        <taxon>Gastropoda</taxon>
        <taxon>Heterobranchia</taxon>
        <taxon>Euthyneura</taxon>
        <taxon>Panpulmonata</taxon>
        <taxon>Sacoglossa</taxon>
        <taxon>Placobranchoidea</taxon>
        <taxon>Plakobranchidae</taxon>
        <taxon>Elysia</taxon>
    </lineage>
</organism>
<evidence type="ECO:0000313" key="1">
    <source>
        <dbReference type="EMBL" id="KAK3792854.1"/>
    </source>
</evidence>